<sequence>MRDHEPAEMVEERGLTKGNLFEVDKCCPQWQGVDMVNSKRAQREKSRIRPRGSTYVKPGDLSSGLKRVPNSGDTILNYVDIELPPFQEVRWKHRTSE</sequence>
<comment type="caution">
    <text evidence="2">The sequence shown here is derived from an EMBL/GenBank/DDBJ whole genome shotgun (WGS) entry which is preliminary data.</text>
</comment>
<feature type="region of interest" description="Disordered" evidence="1">
    <location>
        <begin position="37"/>
        <end position="68"/>
    </location>
</feature>
<name>X0SCT5_9ZZZZ</name>
<dbReference type="AlphaFoldDB" id="X0SCT5"/>
<proteinExistence type="predicted"/>
<gene>
    <name evidence="2" type="ORF">S01H1_05464</name>
</gene>
<evidence type="ECO:0000313" key="2">
    <source>
        <dbReference type="EMBL" id="GAF73732.1"/>
    </source>
</evidence>
<evidence type="ECO:0000256" key="1">
    <source>
        <dbReference type="SAM" id="MobiDB-lite"/>
    </source>
</evidence>
<organism evidence="2">
    <name type="scientific">marine sediment metagenome</name>
    <dbReference type="NCBI Taxonomy" id="412755"/>
    <lineage>
        <taxon>unclassified sequences</taxon>
        <taxon>metagenomes</taxon>
        <taxon>ecological metagenomes</taxon>
    </lineage>
</organism>
<protein>
    <submittedName>
        <fullName evidence="2">Uncharacterized protein</fullName>
    </submittedName>
</protein>
<dbReference type="EMBL" id="BARS01002848">
    <property type="protein sequence ID" value="GAF73732.1"/>
    <property type="molecule type" value="Genomic_DNA"/>
</dbReference>
<reference evidence="2" key="1">
    <citation type="journal article" date="2014" name="Front. Microbiol.">
        <title>High frequency of phylogenetically diverse reductive dehalogenase-homologous genes in deep subseafloor sedimentary metagenomes.</title>
        <authorList>
            <person name="Kawai M."/>
            <person name="Futagami T."/>
            <person name="Toyoda A."/>
            <person name="Takaki Y."/>
            <person name="Nishi S."/>
            <person name="Hori S."/>
            <person name="Arai W."/>
            <person name="Tsubouchi T."/>
            <person name="Morono Y."/>
            <person name="Uchiyama I."/>
            <person name="Ito T."/>
            <person name="Fujiyama A."/>
            <person name="Inagaki F."/>
            <person name="Takami H."/>
        </authorList>
    </citation>
    <scope>NUCLEOTIDE SEQUENCE</scope>
    <source>
        <strain evidence="2">Expedition CK06-06</strain>
    </source>
</reference>
<accession>X0SCT5</accession>